<dbReference type="Proteomes" id="UP001355207">
    <property type="component" value="Chromosome 1"/>
</dbReference>
<evidence type="ECO:0000259" key="5">
    <source>
        <dbReference type="PROSITE" id="PS51767"/>
    </source>
</evidence>
<comment type="similarity">
    <text evidence="1">Belongs to the peptidase A1 family.</text>
</comment>
<name>A0AAX4JLU5_9TREE</name>
<keyword evidence="4" id="KW-0732">Signal</keyword>
<dbReference type="GO" id="GO:0004190">
    <property type="term" value="F:aspartic-type endopeptidase activity"/>
    <property type="evidence" value="ECO:0007669"/>
    <property type="project" value="InterPro"/>
</dbReference>
<dbReference type="InterPro" id="IPR021109">
    <property type="entry name" value="Peptidase_aspartic_dom_sf"/>
</dbReference>
<dbReference type="SUPFAM" id="SSF50630">
    <property type="entry name" value="Acid proteases"/>
    <property type="match status" value="1"/>
</dbReference>
<dbReference type="AlphaFoldDB" id="A0AAX4JLU5"/>
<evidence type="ECO:0000313" key="6">
    <source>
        <dbReference type="EMBL" id="WWC85808.1"/>
    </source>
</evidence>
<dbReference type="PRINTS" id="PR00792">
    <property type="entry name" value="PEPSIN"/>
</dbReference>
<reference evidence="6 7" key="1">
    <citation type="submission" date="2024-01" db="EMBL/GenBank/DDBJ databases">
        <title>Comparative genomics of Cryptococcus and Kwoniella reveals pathogenesis evolution and contrasting modes of karyotype evolution via chromosome fusion or intercentromeric recombination.</title>
        <authorList>
            <person name="Coelho M.A."/>
            <person name="David-Palma M."/>
            <person name="Shea T."/>
            <person name="Bowers K."/>
            <person name="McGinley-Smith S."/>
            <person name="Mohammad A.W."/>
            <person name="Gnirke A."/>
            <person name="Yurkov A.M."/>
            <person name="Nowrousian M."/>
            <person name="Sun S."/>
            <person name="Cuomo C.A."/>
            <person name="Heitman J."/>
        </authorList>
    </citation>
    <scope>NUCLEOTIDE SEQUENCE [LARGE SCALE GENOMIC DNA]</scope>
    <source>
        <strain evidence="6 7">CBS 6074</strain>
    </source>
</reference>
<dbReference type="InterPro" id="IPR034164">
    <property type="entry name" value="Pepsin-like_dom"/>
</dbReference>
<gene>
    <name evidence="6" type="ORF">L201_000675</name>
</gene>
<dbReference type="CDD" id="cd05471">
    <property type="entry name" value="pepsin_like"/>
    <property type="match status" value="1"/>
</dbReference>
<dbReference type="PANTHER" id="PTHR47966:SF51">
    <property type="entry name" value="BETA-SITE APP-CLEAVING ENZYME, ISOFORM A-RELATED"/>
    <property type="match status" value="1"/>
</dbReference>
<feature type="chain" id="PRO_5043881445" description="Peptidase A1 domain-containing protein" evidence="4">
    <location>
        <begin position="20"/>
        <end position="489"/>
    </location>
</feature>
<dbReference type="GO" id="GO:0006508">
    <property type="term" value="P:proteolysis"/>
    <property type="evidence" value="ECO:0007669"/>
    <property type="project" value="InterPro"/>
</dbReference>
<dbReference type="PANTHER" id="PTHR47966">
    <property type="entry name" value="BETA-SITE APP-CLEAVING ENZYME, ISOFORM A-RELATED"/>
    <property type="match status" value="1"/>
</dbReference>
<sequence length="489" mass="51978">MRYLGSLVLFLSIASPGWAAVHLKLTKHESSHVSNPVKRAKVAGLEDRAINLKMTPHNKSPHLGKRQESSLSAESSTVESSQAETTAVLSTQAATSIASTTVFTSSDSAISPLSTGSQVDDSPSQSDTATSESQSAQPSESQQGGLQLPEASSTQIANSPITTLDVEDTSQIGTIYTIDVGVEGVELPVHIDTGSSQFWAAHESCKECKENGMTTINTTLPSDCGQDDNYLTIYYAMGWVKGCLVNTTLTLGEDTLSSYPILAVTQAGDGLEKLGDYYSGLIGLASHDDSPSVVSTLYSQGAIQEPIVGFYLPRAGEQEDSEITFGDPTTSEYADQNAYVTLPRQGASNGNYIVRMDSFEVAGSATVFGGADCYLDTGSSGIAIPKDLLSQVYSSVYGINSEDSTATPPCQAPGNITGLHITFGGRKFEVPYQDLVYKSDNSTCGPMLSSYQGETSDKWIFGDAFLHNVYHSVNVETGEVKIFDLKDGK</sequence>
<dbReference type="InterPro" id="IPR001461">
    <property type="entry name" value="Aspartic_peptidase_A1"/>
</dbReference>
<feature type="region of interest" description="Disordered" evidence="3">
    <location>
        <begin position="52"/>
        <end position="84"/>
    </location>
</feature>
<dbReference type="EMBL" id="CP144098">
    <property type="protein sequence ID" value="WWC85808.1"/>
    <property type="molecule type" value="Genomic_DNA"/>
</dbReference>
<organism evidence="6 7">
    <name type="scientific">Kwoniella dendrophila CBS 6074</name>
    <dbReference type="NCBI Taxonomy" id="1295534"/>
    <lineage>
        <taxon>Eukaryota</taxon>
        <taxon>Fungi</taxon>
        <taxon>Dikarya</taxon>
        <taxon>Basidiomycota</taxon>
        <taxon>Agaricomycotina</taxon>
        <taxon>Tremellomycetes</taxon>
        <taxon>Tremellales</taxon>
        <taxon>Cryptococcaceae</taxon>
        <taxon>Kwoniella</taxon>
    </lineage>
</organism>
<protein>
    <recommendedName>
        <fullName evidence="5">Peptidase A1 domain-containing protein</fullName>
    </recommendedName>
</protein>
<dbReference type="RefSeq" id="XP_066072571.1">
    <property type="nucleotide sequence ID" value="XM_066216474.1"/>
</dbReference>
<evidence type="ECO:0000256" key="3">
    <source>
        <dbReference type="SAM" id="MobiDB-lite"/>
    </source>
</evidence>
<feature type="region of interest" description="Disordered" evidence="3">
    <location>
        <begin position="108"/>
        <end position="154"/>
    </location>
</feature>
<accession>A0AAX4JLU5</accession>
<dbReference type="InterPro" id="IPR033121">
    <property type="entry name" value="PEPTIDASE_A1"/>
</dbReference>
<feature type="compositionally biased region" description="Low complexity" evidence="3">
    <location>
        <begin position="128"/>
        <end position="143"/>
    </location>
</feature>
<feature type="domain" description="Peptidase A1" evidence="5">
    <location>
        <begin position="174"/>
        <end position="483"/>
    </location>
</feature>
<dbReference type="Pfam" id="PF00026">
    <property type="entry name" value="Asp"/>
    <property type="match status" value="1"/>
</dbReference>
<evidence type="ECO:0000256" key="2">
    <source>
        <dbReference type="PIRSR" id="PIRSR601461-1"/>
    </source>
</evidence>
<proteinExistence type="inferred from homology"/>
<feature type="active site" evidence="2">
    <location>
        <position position="192"/>
    </location>
</feature>
<dbReference type="Gene3D" id="2.40.70.10">
    <property type="entry name" value="Acid Proteases"/>
    <property type="match status" value="2"/>
</dbReference>
<dbReference type="PROSITE" id="PS51767">
    <property type="entry name" value="PEPTIDASE_A1"/>
    <property type="match status" value="1"/>
</dbReference>
<feature type="compositionally biased region" description="Low complexity" evidence="3">
    <location>
        <begin position="69"/>
        <end position="84"/>
    </location>
</feature>
<evidence type="ECO:0000256" key="1">
    <source>
        <dbReference type="ARBA" id="ARBA00007447"/>
    </source>
</evidence>
<dbReference type="GeneID" id="91091347"/>
<feature type="active site" evidence="2">
    <location>
        <position position="376"/>
    </location>
</feature>
<evidence type="ECO:0000313" key="7">
    <source>
        <dbReference type="Proteomes" id="UP001355207"/>
    </source>
</evidence>
<keyword evidence="7" id="KW-1185">Reference proteome</keyword>
<evidence type="ECO:0000256" key="4">
    <source>
        <dbReference type="SAM" id="SignalP"/>
    </source>
</evidence>
<feature type="compositionally biased region" description="Polar residues" evidence="3">
    <location>
        <begin position="108"/>
        <end position="127"/>
    </location>
</feature>
<feature type="signal peptide" evidence="4">
    <location>
        <begin position="1"/>
        <end position="19"/>
    </location>
</feature>